<proteinExistence type="predicted"/>
<keyword evidence="2" id="KW-0812">Transmembrane</keyword>
<name>X6ND29_RETFI</name>
<keyword evidence="2" id="KW-1133">Transmembrane helix</keyword>
<feature type="compositionally biased region" description="Basic and acidic residues" evidence="1">
    <location>
        <begin position="297"/>
        <end position="309"/>
    </location>
</feature>
<reference evidence="3 4" key="1">
    <citation type="journal article" date="2013" name="Curr. Biol.">
        <title>The Genome of the Foraminiferan Reticulomyxa filosa.</title>
        <authorList>
            <person name="Glockner G."/>
            <person name="Hulsmann N."/>
            <person name="Schleicher M."/>
            <person name="Noegel A.A."/>
            <person name="Eichinger L."/>
            <person name="Gallinger C."/>
            <person name="Pawlowski J."/>
            <person name="Sierra R."/>
            <person name="Euteneuer U."/>
            <person name="Pillet L."/>
            <person name="Moustafa A."/>
            <person name="Platzer M."/>
            <person name="Groth M."/>
            <person name="Szafranski K."/>
            <person name="Schliwa M."/>
        </authorList>
    </citation>
    <scope>NUCLEOTIDE SEQUENCE [LARGE SCALE GENOMIC DNA]</scope>
</reference>
<comment type="caution">
    <text evidence="3">The sequence shown here is derived from an EMBL/GenBank/DDBJ whole genome shotgun (WGS) entry which is preliminary data.</text>
</comment>
<dbReference type="Proteomes" id="UP000023152">
    <property type="component" value="Unassembled WGS sequence"/>
</dbReference>
<dbReference type="EMBL" id="ASPP01009767">
    <property type="protein sequence ID" value="ETO23679.1"/>
    <property type="molecule type" value="Genomic_DNA"/>
</dbReference>
<feature type="compositionally biased region" description="Low complexity" evidence="1">
    <location>
        <begin position="47"/>
        <end position="62"/>
    </location>
</feature>
<feature type="region of interest" description="Disordered" evidence="1">
    <location>
        <begin position="263"/>
        <end position="282"/>
    </location>
</feature>
<feature type="region of interest" description="Disordered" evidence="1">
    <location>
        <begin position="1"/>
        <end position="91"/>
    </location>
</feature>
<protein>
    <submittedName>
        <fullName evidence="3">Uncharacterized protein</fullName>
    </submittedName>
</protein>
<feature type="region of interest" description="Disordered" evidence="1">
    <location>
        <begin position="288"/>
        <end position="310"/>
    </location>
</feature>
<evidence type="ECO:0000256" key="2">
    <source>
        <dbReference type="SAM" id="Phobius"/>
    </source>
</evidence>
<feature type="transmembrane region" description="Helical" evidence="2">
    <location>
        <begin position="388"/>
        <end position="409"/>
    </location>
</feature>
<sequence>MIERKTTIKAPSEAMERVDSKSLNESSTKTEKSEETKSKAKKGESNAETTAAMAAVAATTTAGNMEEDAENKKRQMKAPRTMSAPAKPLPAQPKVRGIIRNEQVLNKASVSDVPKKQQTTIVFLPKQKDKEKEKEEKEIQTNELSKKQLRKQIVEPQSDGRTVKIIRYYEMNESIYRQNGVHELKTVYTTETIWKEYPDGVPSDLHQRLLNKRINPLREPSERQTVVIENEVVPVVTEEEIGELGDNLLDQIKEYRKIMLQSQRAPDLTDHHSQNTSPSNSNIAAVTSDETMQQQAHSDHNDISSDEFLHASNTRRTRSTTITVTAEMQDQLLLKNINVKAVQNLELLDMITRYSLLSSITVVTAAIWGTIAIATVYCSTIVSMESLFFTVSGFDAVINVFCIFFMYAFAKKWYRMLCMCGHTFYEKQCVKYAEKEILQKQKEELRRIQQSDERKTH</sequence>
<dbReference type="AlphaFoldDB" id="X6ND29"/>
<organism evidence="3 4">
    <name type="scientific">Reticulomyxa filosa</name>
    <dbReference type="NCBI Taxonomy" id="46433"/>
    <lineage>
        <taxon>Eukaryota</taxon>
        <taxon>Sar</taxon>
        <taxon>Rhizaria</taxon>
        <taxon>Retaria</taxon>
        <taxon>Foraminifera</taxon>
        <taxon>Monothalamids</taxon>
        <taxon>Reticulomyxidae</taxon>
        <taxon>Reticulomyxa</taxon>
    </lineage>
</organism>
<keyword evidence="4" id="KW-1185">Reference proteome</keyword>
<evidence type="ECO:0000313" key="4">
    <source>
        <dbReference type="Proteomes" id="UP000023152"/>
    </source>
</evidence>
<feature type="transmembrane region" description="Helical" evidence="2">
    <location>
        <begin position="356"/>
        <end position="382"/>
    </location>
</feature>
<keyword evidence="2" id="KW-0472">Membrane</keyword>
<feature type="compositionally biased region" description="Basic and acidic residues" evidence="1">
    <location>
        <begin position="14"/>
        <end position="45"/>
    </location>
</feature>
<accession>X6ND29</accession>
<evidence type="ECO:0000256" key="1">
    <source>
        <dbReference type="SAM" id="MobiDB-lite"/>
    </source>
</evidence>
<gene>
    <name evidence="3" type="ORF">RFI_13494</name>
</gene>
<evidence type="ECO:0000313" key="3">
    <source>
        <dbReference type="EMBL" id="ETO23679.1"/>
    </source>
</evidence>